<comment type="caution">
    <text evidence="16">The sequence shown here is derived from an EMBL/GenBank/DDBJ whole genome shotgun (WGS) entry which is preliminary data.</text>
</comment>
<evidence type="ECO:0000313" key="17">
    <source>
        <dbReference type="Proteomes" id="UP001151699"/>
    </source>
</evidence>
<keyword evidence="17" id="KW-1185">Reference proteome</keyword>
<keyword evidence="12" id="KW-0443">Lipid metabolism</keyword>
<gene>
    <name evidence="16" type="primary">MOGAT3</name>
    <name evidence="16" type="ORF">Bhyg_17282</name>
</gene>
<dbReference type="GO" id="GO:0004144">
    <property type="term" value="F:diacylglycerol O-acyltransferase activity"/>
    <property type="evidence" value="ECO:0007669"/>
    <property type="project" value="UniProtKB-EC"/>
</dbReference>
<dbReference type="EMBL" id="WJQU01003957">
    <property type="protein sequence ID" value="KAJ6620841.1"/>
    <property type="molecule type" value="Genomic_DNA"/>
</dbReference>
<keyword evidence="8 15" id="KW-0812">Transmembrane</keyword>
<evidence type="ECO:0000256" key="15">
    <source>
        <dbReference type="SAM" id="Phobius"/>
    </source>
</evidence>
<comment type="pathway">
    <text evidence="2">Glycerolipid metabolism; triacylglycerol biosynthesis.</text>
</comment>
<sequence length="112" mass="12876">MAISCDDLQRNSILFLFILTILFFGCSGPLIIILLIVGNFYVRLICLTYTVFYISGILRKVTDNGGRTASQWVRNWALWKWLINYFPVDLVKTTELPPDRNYLVCIFPHGGV</sequence>
<dbReference type="EC" id="2.3.1.20" evidence="5"/>
<organism evidence="16 17">
    <name type="scientific">Pseudolycoriella hygida</name>
    <dbReference type="NCBI Taxonomy" id="35572"/>
    <lineage>
        <taxon>Eukaryota</taxon>
        <taxon>Metazoa</taxon>
        <taxon>Ecdysozoa</taxon>
        <taxon>Arthropoda</taxon>
        <taxon>Hexapoda</taxon>
        <taxon>Insecta</taxon>
        <taxon>Pterygota</taxon>
        <taxon>Neoptera</taxon>
        <taxon>Endopterygota</taxon>
        <taxon>Diptera</taxon>
        <taxon>Nematocera</taxon>
        <taxon>Sciaroidea</taxon>
        <taxon>Sciaridae</taxon>
        <taxon>Pseudolycoriella</taxon>
    </lineage>
</organism>
<evidence type="ECO:0000256" key="1">
    <source>
        <dbReference type="ARBA" id="ARBA00004477"/>
    </source>
</evidence>
<dbReference type="GO" id="GO:0005789">
    <property type="term" value="C:endoplasmic reticulum membrane"/>
    <property type="evidence" value="ECO:0007669"/>
    <property type="project" value="UniProtKB-SubCell"/>
</dbReference>
<evidence type="ECO:0000256" key="4">
    <source>
        <dbReference type="ARBA" id="ARBA00005420"/>
    </source>
</evidence>
<keyword evidence="9" id="KW-0319">Glycerol metabolism</keyword>
<feature type="transmembrane region" description="Helical" evidence="15">
    <location>
        <begin position="12"/>
        <end position="34"/>
    </location>
</feature>
<keyword evidence="11 15" id="KW-1133">Transmembrane helix</keyword>
<accession>A0A9Q0MHT8</accession>
<dbReference type="GO" id="GO:0006071">
    <property type="term" value="P:glycerol metabolic process"/>
    <property type="evidence" value="ECO:0007669"/>
    <property type="project" value="UniProtKB-KW"/>
</dbReference>
<proteinExistence type="inferred from homology"/>
<dbReference type="OrthoDB" id="264532at2759"/>
<dbReference type="Proteomes" id="UP001151699">
    <property type="component" value="Unassembled WGS sequence"/>
</dbReference>
<feature type="transmembrane region" description="Helical" evidence="15">
    <location>
        <begin position="40"/>
        <end position="58"/>
    </location>
</feature>
<dbReference type="InterPro" id="IPR007130">
    <property type="entry name" value="DAGAT"/>
</dbReference>
<name>A0A9Q0MHT8_9DIPT</name>
<dbReference type="Pfam" id="PF03982">
    <property type="entry name" value="DAGAT"/>
    <property type="match status" value="1"/>
</dbReference>
<dbReference type="PANTHER" id="PTHR12317:SF0">
    <property type="entry name" value="ACYLTRANSFERASE"/>
    <property type="match status" value="1"/>
</dbReference>
<evidence type="ECO:0000313" key="16">
    <source>
        <dbReference type="EMBL" id="KAJ6620841.1"/>
    </source>
</evidence>
<evidence type="ECO:0000256" key="2">
    <source>
        <dbReference type="ARBA" id="ARBA00004771"/>
    </source>
</evidence>
<comment type="pathway">
    <text evidence="3">Lipid metabolism.</text>
</comment>
<feature type="non-terminal residue" evidence="16">
    <location>
        <position position="1"/>
    </location>
</feature>
<evidence type="ECO:0000256" key="14">
    <source>
        <dbReference type="ARBA" id="ARBA00023315"/>
    </source>
</evidence>
<evidence type="ECO:0000256" key="10">
    <source>
        <dbReference type="ARBA" id="ARBA00022824"/>
    </source>
</evidence>
<evidence type="ECO:0000256" key="5">
    <source>
        <dbReference type="ARBA" id="ARBA00013244"/>
    </source>
</evidence>
<keyword evidence="7" id="KW-0808">Transferase</keyword>
<evidence type="ECO:0000256" key="13">
    <source>
        <dbReference type="ARBA" id="ARBA00023136"/>
    </source>
</evidence>
<evidence type="ECO:0000256" key="12">
    <source>
        <dbReference type="ARBA" id="ARBA00023098"/>
    </source>
</evidence>
<evidence type="ECO:0000256" key="7">
    <source>
        <dbReference type="ARBA" id="ARBA00022679"/>
    </source>
</evidence>
<keyword evidence="10" id="KW-0256">Endoplasmic reticulum</keyword>
<protein>
    <recommendedName>
        <fullName evidence="5">diacylglycerol O-acyltransferase</fullName>
        <ecNumber evidence="5">2.3.1.20</ecNumber>
    </recommendedName>
</protein>
<evidence type="ECO:0000256" key="8">
    <source>
        <dbReference type="ARBA" id="ARBA00022692"/>
    </source>
</evidence>
<keyword evidence="14" id="KW-0012">Acyltransferase</keyword>
<evidence type="ECO:0000256" key="3">
    <source>
        <dbReference type="ARBA" id="ARBA00005189"/>
    </source>
</evidence>
<reference evidence="16" key="1">
    <citation type="submission" date="2022-07" db="EMBL/GenBank/DDBJ databases">
        <authorList>
            <person name="Trinca V."/>
            <person name="Uliana J.V.C."/>
            <person name="Torres T.T."/>
            <person name="Ward R.J."/>
            <person name="Monesi N."/>
        </authorList>
    </citation>
    <scope>NUCLEOTIDE SEQUENCE</scope>
    <source>
        <strain evidence="16">HSMRA1968</strain>
        <tissue evidence="16">Whole embryos</tissue>
    </source>
</reference>
<comment type="subcellular location">
    <subcellularLocation>
        <location evidence="1">Endoplasmic reticulum membrane</location>
        <topology evidence="1">Multi-pass membrane protein</topology>
    </subcellularLocation>
</comment>
<keyword evidence="6" id="KW-0444">Lipid biosynthesis</keyword>
<evidence type="ECO:0000256" key="11">
    <source>
        <dbReference type="ARBA" id="ARBA00022989"/>
    </source>
</evidence>
<evidence type="ECO:0000256" key="6">
    <source>
        <dbReference type="ARBA" id="ARBA00022516"/>
    </source>
</evidence>
<dbReference type="AlphaFoldDB" id="A0A9Q0MHT8"/>
<evidence type="ECO:0000256" key="9">
    <source>
        <dbReference type="ARBA" id="ARBA00022798"/>
    </source>
</evidence>
<dbReference type="PANTHER" id="PTHR12317">
    <property type="entry name" value="DIACYLGLYCEROL O-ACYLTRANSFERASE"/>
    <property type="match status" value="1"/>
</dbReference>
<keyword evidence="13 15" id="KW-0472">Membrane</keyword>
<comment type="similarity">
    <text evidence="4">Belongs to the diacylglycerol acyltransferase family.</text>
</comment>
<dbReference type="GO" id="GO:0019432">
    <property type="term" value="P:triglyceride biosynthetic process"/>
    <property type="evidence" value="ECO:0007669"/>
    <property type="project" value="TreeGrafter"/>
</dbReference>